<evidence type="ECO:0000313" key="1">
    <source>
        <dbReference type="EMBL" id="EHK54876.1"/>
    </source>
</evidence>
<protein>
    <submittedName>
        <fullName evidence="1">Uncharacterized protein</fullName>
    </submittedName>
</protein>
<gene>
    <name evidence="1" type="ORF">MAXJ12_22822</name>
</gene>
<dbReference type="AlphaFoldDB" id="H0HWK3"/>
<dbReference type="Proteomes" id="UP000003250">
    <property type="component" value="Unassembled WGS sequence"/>
</dbReference>
<dbReference type="PATRIC" id="fig|1107882.3.peg.4453"/>
<keyword evidence="2" id="KW-1185">Reference proteome</keyword>
<name>H0HWK3_9HYPH</name>
<accession>H0HWK3</accession>
<proteinExistence type="predicted"/>
<evidence type="ECO:0000313" key="2">
    <source>
        <dbReference type="Proteomes" id="UP000003250"/>
    </source>
</evidence>
<dbReference type="EMBL" id="AHAM01000186">
    <property type="protein sequence ID" value="EHK54876.1"/>
    <property type="molecule type" value="Genomic_DNA"/>
</dbReference>
<sequence>MDFAVLTEDFFLAALIRPARDDRFKAIGSLAKSQLQSYSGGWVGRAFR</sequence>
<reference evidence="1 2" key="1">
    <citation type="journal article" date="2012" name="J. Bacteriol.">
        <title>Draft Genome Sequence of Mesorhizobium alhagi CCNWXJ12-2T, a Novel Salt-Resistant Species Isolated from the Desert of Northwestern China.</title>
        <authorList>
            <person name="Zhou M."/>
            <person name="Chen W."/>
            <person name="Chen H."/>
            <person name="Wei G."/>
        </authorList>
    </citation>
    <scope>NUCLEOTIDE SEQUENCE [LARGE SCALE GENOMIC DNA]</scope>
    <source>
        <strain evidence="1 2">CCNWXJ12-2</strain>
    </source>
</reference>
<organism evidence="1 2">
    <name type="scientific">Mesorhizobium alhagi CCNWXJ12-2</name>
    <dbReference type="NCBI Taxonomy" id="1107882"/>
    <lineage>
        <taxon>Bacteria</taxon>
        <taxon>Pseudomonadati</taxon>
        <taxon>Pseudomonadota</taxon>
        <taxon>Alphaproteobacteria</taxon>
        <taxon>Hyphomicrobiales</taxon>
        <taxon>Phyllobacteriaceae</taxon>
        <taxon>Allomesorhizobium</taxon>
    </lineage>
</organism>